<dbReference type="Proteomes" id="UP000030765">
    <property type="component" value="Unassembled WGS sequence"/>
</dbReference>
<evidence type="ECO:0000313" key="4">
    <source>
        <dbReference type="Proteomes" id="UP000030765"/>
    </source>
</evidence>
<accession>A0A084W9L7</accession>
<gene>
    <name evidence="2" type="ORF">ZHAS_00014920</name>
</gene>
<reference evidence="2 4" key="1">
    <citation type="journal article" date="2014" name="BMC Genomics">
        <title>Genome sequence of Anopheles sinensis provides insight into genetics basis of mosquito competence for malaria parasites.</title>
        <authorList>
            <person name="Zhou D."/>
            <person name="Zhang D."/>
            <person name="Ding G."/>
            <person name="Shi L."/>
            <person name="Hou Q."/>
            <person name="Ye Y."/>
            <person name="Xu Y."/>
            <person name="Zhou H."/>
            <person name="Xiong C."/>
            <person name="Li S."/>
            <person name="Yu J."/>
            <person name="Hong S."/>
            <person name="Yu X."/>
            <person name="Zou P."/>
            <person name="Chen C."/>
            <person name="Chang X."/>
            <person name="Wang W."/>
            <person name="Lv Y."/>
            <person name="Sun Y."/>
            <person name="Ma L."/>
            <person name="Shen B."/>
            <person name="Zhu C."/>
        </authorList>
    </citation>
    <scope>NUCLEOTIDE SEQUENCE [LARGE SCALE GENOMIC DNA]</scope>
</reference>
<dbReference type="AlphaFoldDB" id="A0A084W9L7"/>
<feature type="region of interest" description="Disordered" evidence="1">
    <location>
        <begin position="101"/>
        <end position="191"/>
    </location>
</feature>
<keyword evidence="4" id="KW-1185">Reference proteome</keyword>
<feature type="compositionally biased region" description="Polar residues" evidence="1">
    <location>
        <begin position="173"/>
        <end position="184"/>
    </location>
</feature>
<dbReference type="EMBL" id="ATLV01021836">
    <property type="status" value="NOT_ANNOTATED_CDS"/>
    <property type="molecule type" value="Genomic_DNA"/>
</dbReference>
<organism evidence="2">
    <name type="scientific">Anopheles sinensis</name>
    <name type="common">Mosquito</name>
    <dbReference type="NCBI Taxonomy" id="74873"/>
    <lineage>
        <taxon>Eukaryota</taxon>
        <taxon>Metazoa</taxon>
        <taxon>Ecdysozoa</taxon>
        <taxon>Arthropoda</taxon>
        <taxon>Hexapoda</taxon>
        <taxon>Insecta</taxon>
        <taxon>Pterygota</taxon>
        <taxon>Neoptera</taxon>
        <taxon>Endopterygota</taxon>
        <taxon>Diptera</taxon>
        <taxon>Nematocera</taxon>
        <taxon>Culicoidea</taxon>
        <taxon>Culicidae</taxon>
        <taxon>Anophelinae</taxon>
        <taxon>Anopheles</taxon>
    </lineage>
</organism>
<sequence>MSRTLPCWKSKAKFGRKRGGFTEAAAPSLLKGCGWSEDGDDDDGDSRMRTQHPISSQIVVMSLPHNNGVSSCTRIGDGTIDELAMPEPLLRNHWIPDGGGYLDRDGGGMQRGETDHIGSDDGFHCKQDDRSGAEESSDGAHWRSRNRQPLQPQSSSTVYRGGCVVRSAEAGATTRNVSTTSATETAGRIER</sequence>
<dbReference type="VEuPathDB" id="VectorBase:ASIC014920"/>
<evidence type="ECO:0000313" key="2">
    <source>
        <dbReference type="EMBL" id="KFB46911.1"/>
    </source>
</evidence>
<dbReference type="EnsemblMetazoa" id="ASIC014920-RA">
    <property type="protein sequence ID" value="ASIC014920-PA"/>
    <property type="gene ID" value="ASIC014920"/>
</dbReference>
<protein>
    <submittedName>
        <fullName evidence="2 3">Uncharacterized protein</fullName>
    </submittedName>
</protein>
<reference evidence="3" key="2">
    <citation type="submission" date="2020-05" db="UniProtKB">
        <authorList>
            <consortium name="EnsemblMetazoa"/>
        </authorList>
    </citation>
    <scope>IDENTIFICATION</scope>
</reference>
<evidence type="ECO:0000256" key="1">
    <source>
        <dbReference type="SAM" id="MobiDB-lite"/>
    </source>
</evidence>
<feature type="compositionally biased region" description="Polar residues" evidence="1">
    <location>
        <begin position="147"/>
        <end position="158"/>
    </location>
</feature>
<proteinExistence type="predicted"/>
<feature type="compositionally biased region" description="Basic and acidic residues" evidence="1">
    <location>
        <begin position="102"/>
        <end position="141"/>
    </location>
</feature>
<evidence type="ECO:0000313" key="3">
    <source>
        <dbReference type="EnsemblMetazoa" id="ASIC014920-PA"/>
    </source>
</evidence>
<name>A0A084W9L7_ANOSI</name>
<dbReference type="EMBL" id="KE525324">
    <property type="protein sequence ID" value="KFB46911.1"/>
    <property type="molecule type" value="Genomic_DNA"/>
</dbReference>